<organism evidence="1">
    <name type="scientific">Arundo donax</name>
    <name type="common">Giant reed</name>
    <name type="synonym">Donax arundinaceus</name>
    <dbReference type="NCBI Taxonomy" id="35708"/>
    <lineage>
        <taxon>Eukaryota</taxon>
        <taxon>Viridiplantae</taxon>
        <taxon>Streptophyta</taxon>
        <taxon>Embryophyta</taxon>
        <taxon>Tracheophyta</taxon>
        <taxon>Spermatophyta</taxon>
        <taxon>Magnoliopsida</taxon>
        <taxon>Liliopsida</taxon>
        <taxon>Poales</taxon>
        <taxon>Poaceae</taxon>
        <taxon>PACMAD clade</taxon>
        <taxon>Arundinoideae</taxon>
        <taxon>Arundineae</taxon>
        <taxon>Arundo</taxon>
    </lineage>
</organism>
<sequence>MFLRDWVVVFLVLDVKAV</sequence>
<reference evidence="1" key="2">
    <citation type="journal article" date="2015" name="Data Brief">
        <title>Shoot transcriptome of the giant reed, Arundo donax.</title>
        <authorList>
            <person name="Barrero R.A."/>
            <person name="Guerrero F.D."/>
            <person name="Moolhuijzen P."/>
            <person name="Goolsby J.A."/>
            <person name="Tidwell J."/>
            <person name="Bellgard S.E."/>
            <person name="Bellgard M.I."/>
        </authorList>
    </citation>
    <scope>NUCLEOTIDE SEQUENCE</scope>
    <source>
        <tissue evidence="1">Shoot tissue taken approximately 20 cm above the soil surface</tissue>
    </source>
</reference>
<reference evidence="1" key="1">
    <citation type="submission" date="2014-09" db="EMBL/GenBank/DDBJ databases">
        <authorList>
            <person name="Magalhaes I.L.F."/>
            <person name="Oliveira U."/>
            <person name="Santos F.R."/>
            <person name="Vidigal T.H.D.A."/>
            <person name="Brescovit A.D."/>
            <person name="Santos A.J."/>
        </authorList>
    </citation>
    <scope>NUCLEOTIDE SEQUENCE</scope>
    <source>
        <tissue evidence="1">Shoot tissue taken approximately 20 cm above the soil surface</tissue>
    </source>
</reference>
<accession>A0A0A9BMM0</accession>
<proteinExistence type="predicted"/>
<evidence type="ECO:0000313" key="1">
    <source>
        <dbReference type="EMBL" id="JAD65194.1"/>
    </source>
</evidence>
<dbReference type="AlphaFoldDB" id="A0A0A9BMM0"/>
<dbReference type="EMBL" id="GBRH01232701">
    <property type="protein sequence ID" value="JAD65194.1"/>
    <property type="molecule type" value="Transcribed_RNA"/>
</dbReference>
<protein>
    <submittedName>
        <fullName evidence="1">Uncharacterized protein</fullName>
    </submittedName>
</protein>
<name>A0A0A9BMM0_ARUDO</name>